<dbReference type="SUPFAM" id="SSF51735">
    <property type="entry name" value="NAD(P)-binding Rossmann-fold domains"/>
    <property type="match status" value="1"/>
</dbReference>
<name>A0A0F4V7P0_PSEFL</name>
<dbReference type="Pfam" id="PF00106">
    <property type="entry name" value="adh_short"/>
    <property type="match status" value="1"/>
</dbReference>
<evidence type="ECO:0000256" key="1">
    <source>
        <dbReference type="SAM" id="MobiDB-lite"/>
    </source>
</evidence>
<dbReference type="PRINTS" id="PR00081">
    <property type="entry name" value="GDHRDH"/>
</dbReference>
<reference evidence="2 3" key="1">
    <citation type="submission" date="2015-03" db="EMBL/GenBank/DDBJ databases">
        <title>Comparative genomics of Pseudomonas insights into diversity of traits involved in vanlence and defense.</title>
        <authorList>
            <person name="Qin Y."/>
        </authorList>
    </citation>
    <scope>NUCLEOTIDE SEQUENCE [LARGE SCALE GENOMIC DNA]</scope>
    <source>
        <strain evidence="2 3">H24</strain>
    </source>
</reference>
<dbReference type="OrthoDB" id="63584at2"/>
<feature type="region of interest" description="Disordered" evidence="1">
    <location>
        <begin position="277"/>
        <end position="303"/>
    </location>
</feature>
<dbReference type="RefSeq" id="WP_046054833.1">
    <property type="nucleotide sequence ID" value="NZ_LACH01000037.1"/>
</dbReference>
<dbReference type="Gene3D" id="3.40.50.720">
    <property type="entry name" value="NAD(P)-binding Rossmann-like Domain"/>
    <property type="match status" value="1"/>
</dbReference>
<dbReference type="PANTHER" id="PTHR44147">
    <property type="entry name" value="DEHYDROGENASE/REDUCTASE SDR FAMILY MEMBER 1"/>
    <property type="match status" value="1"/>
</dbReference>
<dbReference type="PANTHER" id="PTHR44147:SF2">
    <property type="entry name" value="DEHYDROGENASE_REDUCTASE SDR FAMILY MEMBER 1"/>
    <property type="match status" value="1"/>
</dbReference>
<organism evidence="2 3">
    <name type="scientific">Pseudomonas fluorescens</name>
    <dbReference type="NCBI Taxonomy" id="294"/>
    <lineage>
        <taxon>Bacteria</taxon>
        <taxon>Pseudomonadati</taxon>
        <taxon>Pseudomonadota</taxon>
        <taxon>Gammaproteobacteria</taxon>
        <taxon>Pseudomonadales</taxon>
        <taxon>Pseudomonadaceae</taxon>
        <taxon>Pseudomonas</taxon>
    </lineage>
</organism>
<protein>
    <submittedName>
        <fullName evidence="2">Short-chain dehydrogenase</fullName>
    </submittedName>
</protein>
<dbReference type="PATRIC" id="fig|294.133.peg.3062"/>
<dbReference type="InterPro" id="IPR002347">
    <property type="entry name" value="SDR_fam"/>
</dbReference>
<comment type="caution">
    <text evidence="2">The sequence shown here is derived from an EMBL/GenBank/DDBJ whole genome shotgun (WGS) entry which is preliminary data.</text>
</comment>
<dbReference type="InterPro" id="IPR036291">
    <property type="entry name" value="NAD(P)-bd_dom_sf"/>
</dbReference>
<evidence type="ECO:0000313" key="2">
    <source>
        <dbReference type="EMBL" id="KJZ64500.1"/>
    </source>
</evidence>
<dbReference type="Proteomes" id="UP000033400">
    <property type="component" value="Unassembled WGS sequence"/>
</dbReference>
<evidence type="ECO:0000313" key="3">
    <source>
        <dbReference type="Proteomes" id="UP000033400"/>
    </source>
</evidence>
<proteinExistence type="predicted"/>
<gene>
    <name evidence="2" type="ORF">VD17_17250</name>
</gene>
<dbReference type="AlphaFoldDB" id="A0A0F4V7P0"/>
<sequence>MNQPLKQVAVVTGASRGVGQGIALALGAAGMTVFVTGRSPETGGSNLYGHALLGSLEDTAAAITAAGGRGIAVVCDHADDAQVQALFARVEKECGQLDLLVNNAAFIHDQLIEPGPFWEKPLDLVRILDVGLRSAYIASYHAAPLLLRSGRGLICFTSSFGAGCYMHGPAYGAQKAGCDKLAADMAIDFEGRGVAALSLWLGPQLTERTRIAGPQLTERTRIAGQQHGEQYKAFLADAETPQFNGRVIHALLNDPQLMTFSGQTLITAEIAAGYGISEAGGRQPPSHRAMLGDPRQQHPARVV</sequence>
<accession>A0A0F4V7P0</accession>
<dbReference type="EMBL" id="LACH01000037">
    <property type="protein sequence ID" value="KJZ64500.1"/>
    <property type="molecule type" value="Genomic_DNA"/>
</dbReference>